<keyword evidence="2" id="KW-0378">Hydrolase</keyword>
<feature type="compositionally biased region" description="Basic residues" evidence="1">
    <location>
        <begin position="52"/>
        <end position="71"/>
    </location>
</feature>
<protein>
    <submittedName>
        <fullName evidence="2">Exonuclease SbcC</fullName>
    </submittedName>
</protein>
<accession>A0A9W4DZ38</accession>
<keyword evidence="2" id="KW-0269">Exonuclease</keyword>
<keyword evidence="2" id="KW-0540">Nuclease</keyword>
<gene>
    <name evidence="2" type="ORF">SCOCK_620014</name>
</gene>
<evidence type="ECO:0000313" key="3">
    <source>
        <dbReference type="Proteomes" id="UP001152519"/>
    </source>
</evidence>
<comment type="caution">
    <text evidence="2">The sequence shown here is derived from an EMBL/GenBank/DDBJ whole genome shotgun (WGS) entry which is preliminary data.</text>
</comment>
<dbReference type="EMBL" id="CAJSLV010000095">
    <property type="protein sequence ID" value="CAG6398027.1"/>
    <property type="molecule type" value="Genomic_DNA"/>
</dbReference>
<evidence type="ECO:0000256" key="1">
    <source>
        <dbReference type="SAM" id="MobiDB-lite"/>
    </source>
</evidence>
<sequence>MSHQGRRNASRVRRAYADKRVRTRVSGAAGARTAFPVSQEAAPDVPFPAARGGRHRRTGRRGPARRPRARRVGGGARGGRAAHPDGRGRRPDR</sequence>
<proteinExistence type="predicted"/>
<evidence type="ECO:0000313" key="2">
    <source>
        <dbReference type="EMBL" id="CAG6398027.1"/>
    </source>
</evidence>
<dbReference type="GO" id="GO:0004527">
    <property type="term" value="F:exonuclease activity"/>
    <property type="evidence" value="ECO:0007669"/>
    <property type="project" value="UniProtKB-KW"/>
</dbReference>
<keyword evidence="3" id="KW-1185">Reference proteome</keyword>
<feature type="region of interest" description="Disordered" evidence="1">
    <location>
        <begin position="1"/>
        <end position="93"/>
    </location>
</feature>
<dbReference type="AlphaFoldDB" id="A0A9W4DZ38"/>
<feature type="compositionally biased region" description="Basic residues" evidence="1">
    <location>
        <begin position="1"/>
        <end position="14"/>
    </location>
</feature>
<dbReference type="Proteomes" id="UP001152519">
    <property type="component" value="Unassembled WGS sequence"/>
</dbReference>
<feature type="compositionally biased region" description="Basic and acidic residues" evidence="1">
    <location>
        <begin position="82"/>
        <end position="93"/>
    </location>
</feature>
<name>A0A9W4DZ38_9ACTN</name>
<reference evidence="2" key="1">
    <citation type="submission" date="2021-05" db="EMBL/GenBank/DDBJ databases">
        <authorList>
            <person name="Arsene-Ploetze F."/>
        </authorList>
    </citation>
    <scope>NUCLEOTIDE SEQUENCE</scope>
    <source>
        <strain evidence="2">DSM 42138</strain>
    </source>
</reference>
<organism evidence="2 3">
    <name type="scientific">Actinacidiphila cocklensis</name>
    <dbReference type="NCBI Taxonomy" id="887465"/>
    <lineage>
        <taxon>Bacteria</taxon>
        <taxon>Bacillati</taxon>
        <taxon>Actinomycetota</taxon>
        <taxon>Actinomycetes</taxon>
        <taxon>Kitasatosporales</taxon>
        <taxon>Streptomycetaceae</taxon>
        <taxon>Actinacidiphila</taxon>
    </lineage>
</organism>